<reference evidence="8 9" key="2">
    <citation type="journal article" date="2021" name="Curr. Genet.">
        <title>Genetic response to nitrogen starvation in the aggressive Eucalyptus foliar pathogen Teratosphaeria destructans.</title>
        <authorList>
            <person name="Havenga M."/>
            <person name="Wingfield B.D."/>
            <person name="Wingfield M.J."/>
            <person name="Dreyer L.L."/>
            <person name="Roets F."/>
            <person name="Aylward J."/>
        </authorList>
    </citation>
    <scope>NUCLEOTIDE SEQUENCE [LARGE SCALE GENOMIC DNA]</scope>
    <source>
        <strain evidence="8">CMW44962</strain>
    </source>
</reference>
<feature type="region of interest" description="Disordered" evidence="6">
    <location>
        <begin position="63"/>
        <end position="102"/>
    </location>
</feature>
<dbReference type="InterPro" id="IPR036390">
    <property type="entry name" value="WH_DNA-bd_sf"/>
</dbReference>
<evidence type="ECO:0000256" key="4">
    <source>
        <dbReference type="PROSITE-ProRule" id="PRU00330"/>
    </source>
</evidence>
<dbReference type="EMBL" id="RIBY02001334">
    <property type="protein sequence ID" value="KAH9829761.1"/>
    <property type="molecule type" value="Genomic_DNA"/>
</dbReference>
<evidence type="ECO:0000256" key="2">
    <source>
        <dbReference type="ARBA" id="ARBA00022499"/>
    </source>
</evidence>
<organism evidence="8 9">
    <name type="scientific">Teratosphaeria destructans</name>
    <dbReference type="NCBI Taxonomy" id="418781"/>
    <lineage>
        <taxon>Eukaryota</taxon>
        <taxon>Fungi</taxon>
        <taxon>Dikarya</taxon>
        <taxon>Ascomycota</taxon>
        <taxon>Pezizomycotina</taxon>
        <taxon>Dothideomycetes</taxon>
        <taxon>Dothideomycetidae</taxon>
        <taxon>Mycosphaerellales</taxon>
        <taxon>Teratosphaeriaceae</taxon>
        <taxon>Teratosphaeria</taxon>
    </lineage>
</organism>
<gene>
    <name evidence="8" type="ORF">Tdes44962_MAKER02238</name>
</gene>
<dbReference type="InterPro" id="IPR001373">
    <property type="entry name" value="Cullin_N"/>
</dbReference>
<dbReference type="AlphaFoldDB" id="A0A9W7W3U0"/>
<dbReference type="Gene3D" id="1.10.10.10">
    <property type="entry name" value="Winged helix-like DNA-binding domain superfamily/Winged helix DNA-binding domain"/>
    <property type="match status" value="1"/>
</dbReference>
<keyword evidence="2" id="KW-1017">Isopeptide bond</keyword>
<reference evidence="8 9" key="1">
    <citation type="journal article" date="2018" name="IMA Fungus">
        <title>IMA Genome-F 10: Nine draft genome sequences of Claviceps purpurea s.lat., including C. arundinis, C. humidiphila, and C. cf. spartinae, pseudomolecules for the pitch canker pathogen Fusarium circinatum, draft genome of Davidsoniella eucalypti, Grosmannia galeiformis, Quambalaria eucalypti, and Teratosphaeria destructans.</title>
        <authorList>
            <person name="Wingfield B.D."/>
            <person name="Liu M."/>
            <person name="Nguyen H.D."/>
            <person name="Lane F.A."/>
            <person name="Morgan S.W."/>
            <person name="De Vos L."/>
            <person name="Wilken P.M."/>
            <person name="Duong T.A."/>
            <person name="Aylward J."/>
            <person name="Coetzee M.P."/>
            <person name="Dadej K."/>
            <person name="De Beer Z.W."/>
            <person name="Findlay W."/>
            <person name="Havenga M."/>
            <person name="Kolarik M."/>
            <person name="Menzies J.G."/>
            <person name="Naidoo K."/>
            <person name="Pochopski O."/>
            <person name="Shoukouhi P."/>
            <person name="Santana Q.C."/>
            <person name="Seifert K.A."/>
            <person name="Soal N."/>
            <person name="Steenkamp E.T."/>
            <person name="Tatham C.T."/>
            <person name="van der Nest M.A."/>
            <person name="Wingfield M.J."/>
        </authorList>
    </citation>
    <scope>NUCLEOTIDE SEQUENCE [LARGE SCALE GENOMIC DNA]</scope>
    <source>
        <strain evidence="8">CMW44962</strain>
    </source>
</reference>
<dbReference type="PANTHER" id="PTHR11932">
    <property type="entry name" value="CULLIN"/>
    <property type="match status" value="1"/>
</dbReference>
<dbReference type="SUPFAM" id="SSF46785">
    <property type="entry name" value="Winged helix' DNA-binding domain"/>
    <property type="match status" value="1"/>
</dbReference>
<dbReference type="GO" id="GO:0031461">
    <property type="term" value="C:cullin-RING ubiquitin ligase complex"/>
    <property type="evidence" value="ECO:0007669"/>
    <property type="project" value="InterPro"/>
</dbReference>
<sequence>MLSWLRDSIRTFKVNKTVLRIDLHMTPPSRTASTQSTNDSLKRKRSNQPAKAETLIQHTVQSVFSNQQKPHSSATPPSPTSKRVRPNSRPRPSTTPPRCLHSRDMYTFTSKSPSQNAVVDLTHGSVPSSPQSRWNHGRLNPHAGAKKLVVKNLKTTTQWDSKAYLEKVWGQVDAALAVIFKDGQDGFSKEELYRGVENVCRQGGASTLFSRLEGRCRQHVDHDMRERLLEKAGSDNVDVLKAVLAEWARWKEQMVTIRAIFFFLDRSYLLSSSKPTLAELTPQLFRDIVFDHASLKSKVIDGACDLVAADRTGEQQLSSDLFRQAVDMFHELQVYSSAFEPPFLFTTQRYLTAWSDELIVEKSLPEYVKAAEGFIAKEMARCDDFSLDARTRRDLLELLEDILVVKKETDLTEYEALAKLLDDGALSDLTALYSLLNRRRLGASLRPAFDKWVDETGTAIVFSKDEDNMIVHLLSLKRRLDLTWRTAFQRDESLGHGLRESFETFMNKTRKGDATWGTDNTKVGEMIAKYVDQLLRGGAKAIPDVLTTRRLSSITGLPPGKTLATADDAVENNEDDEVDEDAEVNNQLDQVLDLFRFVHGKAVFEAFYKKDLARRLLMGRSASADAERSMLARLKTECGSGFTQNLEQMFKDVELAREEMQSYKQRLEDRLGYEKGKSVDLSVNILSAAAWPTYPDVPVVIPVNIKKAIDDFEMHYKSKHSGRKLDWKHALAHCQMRAVFPKGAKELVVSSFQAVVLLLFNGRSADEHLPYSHILSETGLPEAEVNRTLQSLACAKLRPLTKHPKSRDISPTDTFTVNAAFEHPKYRVKINQVQLKETKEENKETHIRVAEDRNFECQAAIVRVLKSRKTIGHQELVSETIKATMSRGVLAVGDIKRNIERLIEKDYMEREEGGVYSYVA</sequence>
<dbReference type="Pfam" id="PF00888">
    <property type="entry name" value="Cullin"/>
    <property type="match status" value="1"/>
</dbReference>
<proteinExistence type="inferred from homology"/>
<dbReference type="InterPro" id="IPR036317">
    <property type="entry name" value="Cullin_homology_sf"/>
</dbReference>
<dbReference type="InterPro" id="IPR016158">
    <property type="entry name" value="Cullin_homology"/>
</dbReference>
<dbReference type="Pfam" id="PF26557">
    <property type="entry name" value="Cullin_AB"/>
    <property type="match status" value="1"/>
</dbReference>
<protein>
    <submittedName>
        <fullName evidence="8">Cullin family protein</fullName>
    </submittedName>
</protein>
<evidence type="ECO:0000313" key="9">
    <source>
        <dbReference type="Proteomes" id="UP001138500"/>
    </source>
</evidence>
<evidence type="ECO:0000256" key="3">
    <source>
        <dbReference type="ARBA" id="ARBA00022843"/>
    </source>
</evidence>
<dbReference type="InterPro" id="IPR059120">
    <property type="entry name" value="Cullin-like_AB"/>
</dbReference>
<dbReference type="SUPFAM" id="SSF75632">
    <property type="entry name" value="Cullin homology domain"/>
    <property type="match status" value="1"/>
</dbReference>
<dbReference type="GO" id="GO:0031625">
    <property type="term" value="F:ubiquitin protein ligase binding"/>
    <property type="evidence" value="ECO:0007669"/>
    <property type="project" value="InterPro"/>
</dbReference>
<dbReference type="InterPro" id="IPR016159">
    <property type="entry name" value="Cullin_repeat-like_dom_sf"/>
</dbReference>
<dbReference type="InterPro" id="IPR019559">
    <property type="entry name" value="Cullin_neddylation_domain"/>
</dbReference>
<dbReference type="Gene3D" id="3.30.230.130">
    <property type="entry name" value="Cullin, Chain C, Domain 2"/>
    <property type="match status" value="1"/>
</dbReference>
<evidence type="ECO:0000256" key="1">
    <source>
        <dbReference type="ARBA" id="ARBA00006019"/>
    </source>
</evidence>
<dbReference type="SMART" id="SM00884">
    <property type="entry name" value="Cullin_Nedd8"/>
    <property type="match status" value="1"/>
</dbReference>
<feature type="region of interest" description="Disordered" evidence="6">
    <location>
        <begin position="25"/>
        <end position="51"/>
    </location>
</feature>
<dbReference type="PROSITE" id="PS01256">
    <property type="entry name" value="CULLIN_1"/>
    <property type="match status" value="1"/>
</dbReference>
<name>A0A9W7W3U0_9PEZI</name>
<feature type="domain" description="Cullin family profile" evidence="7">
    <location>
        <begin position="522"/>
        <end position="793"/>
    </location>
</feature>
<evidence type="ECO:0000259" key="7">
    <source>
        <dbReference type="PROSITE" id="PS50069"/>
    </source>
</evidence>
<dbReference type="Gene3D" id="1.20.1310.10">
    <property type="entry name" value="Cullin Repeats"/>
    <property type="match status" value="4"/>
</dbReference>
<dbReference type="FunFam" id="1.10.10.10:FF:000014">
    <property type="entry name" value="Cullin 1"/>
    <property type="match status" value="1"/>
</dbReference>
<dbReference type="InterPro" id="IPR016157">
    <property type="entry name" value="Cullin_CS"/>
</dbReference>
<dbReference type="Pfam" id="PF10557">
    <property type="entry name" value="Cullin_Nedd8"/>
    <property type="match status" value="1"/>
</dbReference>
<dbReference type="InterPro" id="IPR036388">
    <property type="entry name" value="WH-like_DNA-bd_sf"/>
</dbReference>
<evidence type="ECO:0000256" key="6">
    <source>
        <dbReference type="SAM" id="MobiDB-lite"/>
    </source>
</evidence>
<dbReference type="PROSITE" id="PS50069">
    <property type="entry name" value="CULLIN_2"/>
    <property type="match status" value="1"/>
</dbReference>
<accession>A0A9W7W3U0</accession>
<comment type="caution">
    <text evidence="8">The sequence shown here is derived from an EMBL/GenBank/DDBJ whole genome shotgun (WGS) entry which is preliminary data.</text>
</comment>
<evidence type="ECO:0000313" key="8">
    <source>
        <dbReference type="EMBL" id="KAH9829761.1"/>
    </source>
</evidence>
<dbReference type="FunFam" id="1.20.1310.10:FF:000031">
    <property type="entry name" value="Ubiquitin ligase subunit CulD"/>
    <property type="match status" value="1"/>
</dbReference>
<evidence type="ECO:0000256" key="5">
    <source>
        <dbReference type="RuleBase" id="RU003829"/>
    </source>
</evidence>
<keyword evidence="9" id="KW-1185">Reference proteome</keyword>
<dbReference type="GO" id="GO:0006511">
    <property type="term" value="P:ubiquitin-dependent protein catabolic process"/>
    <property type="evidence" value="ECO:0007669"/>
    <property type="project" value="InterPro"/>
</dbReference>
<keyword evidence="3" id="KW-0832">Ubl conjugation</keyword>
<dbReference type="SMART" id="SM00182">
    <property type="entry name" value="CULLIN"/>
    <property type="match status" value="1"/>
</dbReference>
<dbReference type="OrthoDB" id="27073at2759"/>
<dbReference type="Proteomes" id="UP001138500">
    <property type="component" value="Unassembled WGS sequence"/>
</dbReference>
<dbReference type="SUPFAM" id="SSF74788">
    <property type="entry name" value="Cullin repeat-like"/>
    <property type="match status" value="1"/>
</dbReference>
<dbReference type="InterPro" id="IPR045093">
    <property type="entry name" value="Cullin"/>
</dbReference>
<comment type="similarity">
    <text evidence="1 4 5">Belongs to the cullin family.</text>
</comment>
<feature type="compositionally biased region" description="Polar residues" evidence="6">
    <location>
        <begin position="28"/>
        <end position="39"/>
    </location>
</feature>